<organism evidence="3 4">
    <name type="scientific">Brachybacterium avium</name>
    <dbReference type="NCBI Taxonomy" id="2017485"/>
    <lineage>
        <taxon>Bacteria</taxon>
        <taxon>Bacillati</taxon>
        <taxon>Actinomycetota</taxon>
        <taxon>Actinomycetes</taxon>
        <taxon>Micrococcales</taxon>
        <taxon>Dermabacteraceae</taxon>
        <taxon>Brachybacterium</taxon>
    </lineage>
</organism>
<dbReference type="PANTHER" id="PTHR34404:SF2">
    <property type="entry name" value="CONSERVED SERINE RICH PROTEIN"/>
    <property type="match status" value="1"/>
</dbReference>
<dbReference type="SMART" id="SM00834">
    <property type="entry name" value="CxxC_CXXC_SSSS"/>
    <property type="match status" value="1"/>
</dbReference>
<dbReference type="Proteomes" id="UP000198398">
    <property type="component" value="Chromosome"/>
</dbReference>
<dbReference type="OrthoDB" id="9813321at2"/>
<dbReference type="AlphaFoldDB" id="A0A220UF94"/>
<dbReference type="EMBL" id="CP022316">
    <property type="protein sequence ID" value="ASK66817.1"/>
    <property type="molecule type" value="Genomic_DNA"/>
</dbReference>
<evidence type="ECO:0000256" key="1">
    <source>
        <dbReference type="SAM" id="MobiDB-lite"/>
    </source>
</evidence>
<feature type="domain" description="Putative regulatory protein FmdB zinc ribbon" evidence="2">
    <location>
        <begin position="1"/>
        <end position="42"/>
    </location>
</feature>
<sequence>MPTYVYACKNCDHRFEQYQSFSEDSLRTCPECTQDALRKVFDSVGIVFKGPGFYSTDSAASGASTASTASTGASGTADGASSGAAASTPSETSSSSTPATQPAPAAS</sequence>
<dbReference type="Pfam" id="PF09723">
    <property type="entry name" value="Zn_ribbon_8"/>
    <property type="match status" value="1"/>
</dbReference>
<proteinExistence type="predicted"/>
<dbReference type="PANTHER" id="PTHR34404">
    <property type="entry name" value="REGULATORY PROTEIN, FMDB FAMILY"/>
    <property type="match status" value="1"/>
</dbReference>
<evidence type="ECO:0000313" key="3">
    <source>
        <dbReference type="EMBL" id="ASK66817.1"/>
    </source>
</evidence>
<feature type="region of interest" description="Disordered" evidence="1">
    <location>
        <begin position="57"/>
        <end position="107"/>
    </location>
</feature>
<reference evidence="4" key="1">
    <citation type="submission" date="2017-07" db="EMBL/GenBank/DDBJ databases">
        <title>Brachybacterium sp. VR2415.</title>
        <authorList>
            <person name="Tak E.J."/>
            <person name="Bae J.-W."/>
        </authorList>
    </citation>
    <scope>NUCLEOTIDE SEQUENCE [LARGE SCALE GENOMIC DNA]</scope>
    <source>
        <strain evidence="4">VR2415</strain>
    </source>
</reference>
<keyword evidence="4" id="KW-1185">Reference proteome</keyword>
<accession>A0A220UF94</accession>
<dbReference type="KEGG" id="brv:CFK39_14490"/>
<gene>
    <name evidence="3" type="ORF">CFK39_14490</name>
</gene>
<dbReference type="RefSeq" id="WP_089066053.1">
    <property type="nucleotide sequence ID" value="NZ_CP022316.1"/>
</dbReference>
<dbReference type="InterPro" id="IPR013429">
    <property type="entry name" value="Regulatory_FmdB_Zinc_ribbon"/>
</dbReference>
<dbReference type="NCBIfam" id="TIGR02605">
    <property type="entry name" value="CxxC_CxxC_SSSS"/>
    <property type="match status" value="1"/>
</dbReference>
<protein>
    <submittedName>
        <fullName evidence="3">FmdB family transcriptional regulator</fullName>
    </submittedName>
</protein>
<evidence type="ECO:0000259" key="2">
    <source>
        <dbReference type="SMART" id="SM00834"/>
    </source>
</evidence>
<name>A0A220UF94_9MICO</name>
<evidence type="ECO:0000313" key="4">
    <source>
        <dbReference type="Proteomes" id="UP000198398"/>
    </source>
</evidence>